<evidence type="ECO:0000313" key="9">
    <source>
        <dbReference type="EMBL" id="CAB4884821.1"/>
    </source>
</evidence>
<keyword evidence="2" id="KW-0805">Transcription regulation</keyword>
<dbReference type="AlphaFoldDB" id="A0A6J7ERD9"/>
<organism evidence="9">
    <name type="scientific">freshwater metagenome</name>
    <dbReference type="NCBI Taxonomy" id="449393"/>
    <lineage>
        <taxon>unclassified sequences</taxon>
        <taxon>metagenomes</taxon>
        <taxon>ecological metagenomes</taxon>
    </lineage>
</organism>
<accession>A0A6J7ERD9</accession>
<evidence type="ECO:0000256" key="2">
    <source>
        <dbReference type="ARBA" id="ARBA00023015"/>
    </source>
</evidence>
<name>A0A6J7ERD9_9ZZZZ</name>
<dbReference type="GO" id="GO:0006352">
    <property type="term" value="P:DNA-templated transcription initiation"/>
    <property type="evidence" value="ECO:0007669"/>
    <property type="project" value="InterPro"/>
</dbReference>
<evidence type="ECO:0000256" key="3">
    <source>
        <dbReference type="ARBA" id="ARBA00023082"/>
    </source>
</evidence>
<keyword evidence="3" id="KW-0731">Sigma factor</keyword>
<dbReference type="InterPro" id="IPR039425">
    <property type="entry name" value="RNA_pol_sigma-70-like"/>
</dbReference>
<evidence type="ECO:0000256" key="5">
    <source>
        <dbReference type="ARBA" id="ARBA00023163"/>
    </source>
</evidence>
<feature type="domain" description="RNA polymerase sigma-70 region 2" evidence="7">
    <location>
        <begin position="35"/>
        <end position="102"/>
    </location>
</feature>
<dbReference type="EMBL" id="CAFBLS010000249">
    <property type="protein sequence ID" value="CAB4884821.1"/>
    <property type="molecule type" value="Genomic_DNA"/>
</dbReference>
<feature type="compositionally biased region" description="Basic and acidic residues" evidence="6">
    <location>
        <begin position="190"/>
        <end position="207"/>
    </location>
</feature>
<keyword evidence="5" id="KW-0804">Transcription</keyword>
<evidence type="ECO:0000256" key="6">
    <source>
        <dbReference type="SAM" id="MobiDB-lite"/>
    </source>
</evidence>
<dbReference type="InterPro" id="IPR013325">
    <property type="entry name" value="RNA_pol_sigma_r2"/>
</dbReference>
<dbReference type="InterPro" id="IPR007630">
    <property type="entry name" value="RNA_pol_sigma70_r4"/>
</dbReference>
<feature type="region of interest" description="Disordered" evidence="6">
    <location>
        <begin position="185"/>
        <end position="207"/>
    </location>
</feature>
<gene>
    <name evidence="9" type="ORF">UFOPK3402_01671</name>
</gene>
<evidence type="ECO:0000259" key="7">
    <source>
        <dbReference type="Pfam" id="PF04542"/>
    </source>
</evidence>
<dbReference type="InterPro" id="IPR007627">
    <property type="entry name" value="RNA_pol_sigma70_r2"/>
</dbReference>
<dbReference type="GO" id="GO:0016987">
    <property type="term" value="F:sigma factor activity"/>
    <property type="evidence" value="ECO:0007669"/>
    <property type="project" value="UniProtKB-KW"/>
</dbReference>
<keyword evidence="4" id="KW-0238">DNA-binding</keyword>
<protein>
    <submittedName>
        <fullName evidence="9">Unannotated protein</fullName>
    </submittedName>
</protein>
<dbReference type="InterPro" id="IPR014284">
    <property type="entry name" value="RNA_pol_sigma-70_dom"/>
</dbReference>
<comment type="similarity">
    <text evidence="1">Belongs to the sigma-70 factor family. ECF subfamily.</text>
</comment>
<reference evidence="9" key="1">
    <citation type="submission" date="2020-05" db="EMBL/GenBank/DDBJ databases">
        <authorList>
            <person name="Chiriac C."/>
            <person name="Salcher M."/>
            <person name="Ghai R."/>
            <person name="Kavagutti S V."/>
        </authorList>
    </citation>
    <scope>NUCLEOTIDE SEQUENCE</scope>
</reference>
<dbReference type="InterPro" id="IPR013324">
    <property type="entry name" value="RNA_pol_sigma_r3/r4-like"/>
</dbReference>
<dbReference type="Gene3D" id="1.10.10.10">
    <property type="entry name" value="Winged helix-like DNA-binding domain superfamily/Winged helix DNA-binding domain"/>
    <property type="match status" value="1"/>
</dbReference>
<dbReference type="PANTHER" id="PTHR43133">
    <property type="entry name" value="RNA POLYMERASE ECF-TYPE SIGMA FACTO"/>
    <property type="match status" value="1"/>
</dbReference>
<dbReference type="Gene3D" id="1.10.1740.10">
    <property type="match status" value="1"/>
</dbReference>
<feature type="domain" description="RNA polymerase sigma-70 region 4" evidence="8">
    <location>
        <begin position="136"/>
        <end position="183"/>
    </location>
</feature>
<dbReference type="Pfam" id="PF04545">
    <property type="entry name" value="Sigma70_r4"/>
    <property type="match status" value="1"/>
</dbReference>
<sequence length="207" mass="23116">MRLGGVTDFCSAADAFAGLLRHRGVRVPDDFADVVDRWSPYVYSLALRRSGNAADAADITQSVFVSAWRGRNSFDPEQGTLPGWLMMITRRRIADHWAEQSRHGRRVIAAAGATRPEPGVLGEDPLLDRIMLVDELARLTQPQRRIMEMAYFEDRTHDEIADLLSMPLGTVKSHIGRSLDRLRRSMQRAGDGERHGADAAVHDRLSA</sequence>
<dbReference type="PANTHER" id="PTHR43133:SF62">
    <property type="entry name" value="RNA POLYMERASE SIGMA FACTOR SIGZ"/>
    <property type="match status" value="1"/>
</dbReference>
<evidence type="ECO:0000256" key="4">
    <source>
        <dbReference type="ARBA" id="ARBA00023125"/>
    </source>
</evidence>
<dbReference type="GO" id="GO:0003677">
    <property type="term" value="F:DNA binding"/>
    <property type="evidence" value="ECO:0007669"/>
    <property type="project" value="InterPro"/>
</dbReference>
<dbReference type="SUPFAM" id="SSF88659">
    <property type="entry name" value="Sigma3 and sigma4 domains of RNA polymerase sigma factors"/>
    <property type="match status" value="1"/>
</dbReference>
<dbReference type="NCBIfam" id="TIGR02937">
    <property type="entry name" value="sigma70-ECF"/>
    <property type="match status" value="1"/>
</dbReference>
<dbReference type="CDD" id="cd06171">
    <property type="entry name" value="Sigma70_r4"/>
    <property type="match status" value="1"/>
</dbReference>
<proteinExistence type="inferred from homology"/>
<evidence type="ECO:0000256" key="1">
    <source>
        <dbReference type="ARBA" id="ARBA00010641"/>
    </source>
</evidence>
<evidence type="ECO:0000259" key="8">
    <source>
        <dbReference type="Pfam" id="PF04545"/>
    </source>
</evidence>
<dbReference type="InterPro" id="IPR036388">
    <property type="entry name" value="WH-like_DNA-bd_sf"/>
</dbReference>
<dbReference type="Pfam" id="PF04542">
    <property type="entry name" value="Sigma70_r2"/>
    <property type="match status" value="1"/>
</dbReference>
<dbReference type="SUPFAM" id="SSF88946">
    <property type="entry name" value="Sigma2 domain of RNA polymerase sigma factors"/>
    <property type="match status" value="1"/>
</dbReference>